<dbReference type="GO" id="GO:0003677">
    <property type="term" value="F:DNA binding"/>
    <property type="evidence" value="ECO:0007669"/>
    <property type="project" value="UniProtKB-KW"/>
</dbReference>
<dbReference type="Proteomes" id="UP000282125">
    <property type="component" value="Unassembled WGS sequence"/>
</dbReference>
<protein>
    <recommendedName>
        <fullName evidence="8">Mutator family transposase</fullName>
    </recommendedName>
</protein>
<evidence type="ECO:0000256" key="1">
    <source>
        <dbReference type="ARBA" id="ARBA00002190"/>
    </source>
</evidence>
<evidence type="ECO:0000313" key="7">
    <source>
        <dbReference type="Proteomes" id="UP000282125"/>
    </source>
</evidence>
<dbReference type="AlphaFoldDB" id="A0A3P3DR11"/>
<accession>A0A3P3DR11</accession>
<name>A0A3P3DR11_9RHOB</name>
<evidence type="ECO:0000256" key="4">
    <source>
        <dbReference type="ARBA" id="ARBA00023125"/>
    </source>
</evidence>
<keyword evidence="4" id="KW-0238">DNA-binding</keyword>
<dbReference type="InterPro" id="IPR001207">
    <property type="entry name" value="Transposase_mutator"/>
</dbReference>
<keyword evidence="3" id="KW-0815">Transposition</keyword>
<reference evidence="6 7" key="1">
    <citation type="submission" date="2018-11" db="EMBL/GenBank/DDBJ databases">
        <title>Gemmobacter sp. nov., YIM 102744-1 draft genome.</title>
        <authorList>
            <person name="Li G."/>
            <person name="Jiang Y."/>
        </authorList>
    </citation>
    <scope>NUCLEOTIDE SEQUENCE [LARGE SCALE GENOMIC DNA]</scope>
    <source>
        <strain evidence="6 7">YIM 102744-1</strain>
    </source>
</reference>
<gene>
    <name evidence="6" type="ORF">EG244_05305</name>
</gene>
<proteinExistence type="inferred from homology"/>
<evidence type="ECO:0008006" key="8">
    <source>
        <dbReference type="Google" id="ProtNLM"/>
    </source>
</evidence>
<dbReference type="Pfam" id="PF00872">
    <property type="entry name" value="Transposase_mut"/>
    <property type="match status" value="1"/>
</dbReference>
<evidence type="ECO:0000256" key="5">
    <source>
        <dbReference type="ARBA" id="ARBA00023172"/>
    </source>
</evidence>
<comment type="function">
    <text evidence="1">Required for the transposition of the insertion element.</text>
</comment>
<evidence type="ECO:0000256" key="2">
    <source>
        <dbReference type="ARBA" id="ARBA00010961"/>
    </source>
</evidence>
<dbReference type="GO" id="GO:0006313">
    <property type="term" value="P:DNA transposition"/>
    <property type="evidence" value="ECO:0007669"/>
    <property type="project" value="InterPro"/>
</dbReference>
<sequence>MPHTGQDSRGISSLLHLLATRALWPVMADQIWGKLPDLPVHVDATGEGMRAFVPFTARHRATVNPIKRLSGESKGRTDVIGIFPTEAFIRRLAGALRMKQRAEWSFLRGRYRTPAPIRGDPLQPASCAERLIRSDRARATGLSHMTPQYALNRFTALGTPIQAPGA</sequence>
<evidence type="ECO:0000256" key="3">
    <source>
        <dbReference type="ARBA" id="ARBA00022578"/>
    </source>
</evidence>
<comment type="similarity">
    <text evidence="2">Belongs to the transposase mutator family.</text>
</comment>
<keyword evidence="5" id="KW-0233">DNA recombination</keyword>
<evidence type="ECO:0000313" key="6">
    <source>
        <dbReference type="EMBL" id="RRH76703.1"/>
    </source>
</evidence>
<dbReference type="GO" id="GO:0004803">
    <property type="term" value="F:transposase activity"/>
    <property type="evidence" value="ECO:0007669"/>
    <property type="project" value="InterPro"/>
</dbReference>
<dbReference type="EMBL" id="RRAZ01000006">
    <property type="protein sequence ID" value="RRH76703.1"/>
    <property type="molecule type" value="Genomic_DNA"/>
</dbReference>
<comment type="caution">
    <text evidence="6">The sequence shown here is derived from an EMBL/GenBank/DDBJ whole genome shotgun (WGS) entry which is preliminary data.</text>
</comment>
<organism evidence="6 7">
    <name type="scientific">Falsigemmobacter faecalis</name>
    <dbReference type="NCBI Taxonomy" id="2488730"/>
    <lineage>
        <taxon>Bacteria</taxon>
        <taxon>Pseudomonadati</taxon>
        <taxon>Pseudomonadota</taxon>
        <taxon>Alphaproteobacteria</taxon>
        <taxon>Rhodobacterales</taxon>
        <taxon>Paracoccaceae</taxon>
        <taxon>Falsigemmobacter</taxon>
    </lineage>
</organism>
<keyword evidence="7" id="KW-1185">Reference proteome</keyword>